<name>A0ABP1QGY6_9HEXA</name>
<feature type="region of interest" description="Disordered" evidence="1">
    <location>
        <begin position="55"/>
        <end position="83"/>
    </location>
</feature>
<proteinExistence type="predicted"/>
<dbReference type="EMBL" id="CAXLJM020000031">
    <property type="protein sequence ID" value="CAL8098826.1"/>
    <property type="molecule type" value="Genomic_DNA"/>
</dbReference>
<sequence>MCYTTLQLIAILASGRTISTCKDGFSWLVPLLGCILTCGGLVWSCSLILCPRNDASKSRHKDSKYCMNANTSPSNTEDMSSES</sequence>
<comment type="caution">
    <text evidence="3">The sequence shown here is derived from an EMBL/GenBank/DDBJ whole genome shotgun (WGS) entry which is preliminary data.</text>
</comment>
<accession>A0ABP1QGY6</accession>
<dbReference type="Proteomes" id="UP001642540">
    <property type="component" value="Unassembled WGS sequence"/>
</dbReference>
<feature type="compositionally biased region" description="Polar residues" evidence="1">
    <location>
        <begin position="68"/>
        <end position="83"/>
    </location>
</feature>
<evidence type="ECO:0000313" key="3">
    <source>
        <dbReference type="EMBL" id="CAL8098826.1"/>
    </source>
</evidence>
<evidence type="ECO:0000256" key="2">
    <source>
        <dbReference type="SAM" id="Phobius"/>
    </source>
</evidence>
<reference evidence="3 4" key="1">
    <citation type="submission" date="2024-08" db="EMBL/GenBank/DDBJ databases">
        <authorList>
            <person name="Cucini C."/>
            <person name="Frati F."/>
        </authorList>
    </citation>
    <scope>NUCLEOTIDE SEQUENCE [LARGE SCALE GENOMIC DNA]</scope>
</reference>
<evidence type="ECO:0000256" key="1">
    <source>
        <dbReference type="SAM" id="MobiDB-lite"/>
    </source>
</evidence>
<feature type="transmembrane region" description="Helical" evidence="2">
    <location>
        <begin position="27"/>
        <end position="50"/>
    </location>
</feature>
<evidence type="ECO:0000313" key="4">
    <source>
        <dbReference type="Proteomes" id="UP001642540"/>
    </source>
</evidence>
<protein>
    <submittedName>
        <fullName evidence="3">Uncharacterized protein</fullName>
    </submittedName>
</protein>
<gene>
    <name evidence="3" type="ORF">ODALV1_LOCUS10061</name>
</gene>
<keyword evidence="2" id="KW-0812">Transmembrane</keyword>
<keyword evidence="2" id="KW-0472">Membrane</keyword>
<keyword evidence="4" id="KW-1185">Reference proteome</keyword>
<organism evidence="3 4">
    <name type="scientific">Orchesella dallaii</name>
    <dbReference type="NCBI Taxonomy" id="48710"/>
    <lineage>
        <taxon>Eukaryota</taxon>
        <taxon>Metazoa</taxon>
        <taxon>Ecdysozoa</taxon>
        <taxon>Arthropoda</taxon>
        <taxon>Hexapoda</taxon>
        <taxon>Collembola</taxon>
        <taxon>Entomobryomorpha</taxon>
        <taxon>Entomobryoidea</taxon>
        <taxon>Orchesellidae</taxon>
        <taxon>Orchesellinae</taxon>
        <taxon>Orchesella</taxon>
    </lineage>
</organism>
<keyword evidence="2" id="KW-1133">Transmembrane helix</keyword>